<dbReference type="PANTHER" id="PTHR11941">
    <property type="entry name" value="ENOYL-COA HYDRATASE-RELATED"/>
    <property type="match status" value="1"/>
</dbReference>
<dbReference type="AlphaFoldDB" id="I4C3X0"/>
<dbReference type="EMBL" id="CP003360">
    <property type="protein sequence ID" value="AFM24261.1"/>
    <property type="molecule type" value="Genomic_DNA"/>
</dbReference>
<accession>I4C3X0</accession>
<name>I4C3X0_DESTA</name>
<dbReference type="Pfam" id="PF00378">
    <property type="entry name" value="ECH_1"/>
    <property type="match status" value="1"/>
</dbReference>
<gene>
    <name evidence="1" type="ordered locus">Desti_1549</name>
</gene>
<evidence type="ECO:0000313" key="2">
    <source>
        <dbReference type="Proteomes" id="UP000006055"/>
    </source>
</evidence>
<dbReference type="Gene3D" id="3.90.226.10">
    <property type="entry name" value="2-enoyl-CoA Hydratase, Chain A, domain 1"/>
    <property type="match status" value="1"/>
</dbReference>
<dbReference type="OrthoDB" id="5365311at2"/>
<dbReference type="GO" id="GO:0006635">
    <property type="term" value="P:fatty acid beta-oxidation"/>
    <property type="evidence" value="ECO:0007669"/>
    <property type="project" value="TreeGrafter"/>
</dbReference>
<organism evidence="1 2">
    <name type="scientific">Desulfomonile tiedjei (strain ATCC 49306 / DSM 6799 / DCB-1)</name>
    <dbReference type="NCBI Taxonomy" id="706587"/>
    <lineage>
        <taxon>Bacteria</taxon>
        <taxon>Pseudomonadati</taxon>
        <taxon>Thermodesulfobacteriota</taxon>
        <taxon>Desulfomonilia</taxon>
        <taxon>Desulfomonilales</taxon>
        <taxon>Desulfomonilaceae</taxon>
        <taxon>Desulfomonile</taxon>
    </lineage>
</organism>
<protein>
    <submittedName>
        <fullName evidence="1">Enoyl-CoA hydratase/carnithine racemase</fullName>
    </submittedName>
</protein>
<reference evidence="2" key="1">
    <citation type="submission" date="2012-06" db="EMBL/GenBank/DDBJ databases">
        <title>Complete sequence of chromosome of Desulfomonile tiedjei DSM 6799.</title>
        <authorList>
            <person name="Lucas S."/>
            <person name="Copeland A."/>
            <person name="Lapidus A."/>
            <person name="Glavina del Rio T."/>
            <person name="Dalin E."/>
            <person name="Tice H."/>
            <person name="Bruce D."/>
            <person name="Goodwin L."/>
            <person name="Pitluck S."/>
            <person name="Peters L."/>
            <person name="Ovchinnikova G."/>
            <person name="Zeytun A."/>
            <person name="Lu M."/>
            <person name="Kyrpides N."/>
            <person name="Mavromatis K."/>
            <person name="Ivanova N."/>
            <person name="Brettin T."/>
            <person name="Detter J.C."/>
            <person name="Han C."/>
            <person name="Larimer F."/>
            <person name="Land M."/>
            <person name="Hauser L."/>
            <person name="Markowitz V."/>
            <person name="Cheng J.-F."/>
            <person name="Hugenholtz P."/>
            <person name="Woyke T."/>
            <person name="Wu D."/>
            <person name="Spring S."/>
            <person name="Schroeder M."/>
            <person name="Brambilla E."/>
            <person name="Klenk H.-P."/>
            <person name="Eisen J.A."/>
        </authorList>
    </citation>
    <scope>NUCLEOTIDE SEQUENCE [LARGE SCALE GENOMIC DNA]</scope>
    <source>
        <strain evidence="2">ATCC 49306 / DSM 6799 / DCB-1</strain>
    </source>
</reference>
<dbReference type="InterPro" id="IPR001753">
    <property type="entry name" value="Enoyl-CoA_hydra/iso"/>
</dbReference>
<dbReference type="RefSeq" id="WP_014809409.1">
    <property type="nucleotide sequence ID" value="NC_018025.1"/>
</dbReference>
<dbReference type="KEGG" id="dti:Desti_1549"/>
<sequence length="249" mass="27887">MQYVELLQEENLALVALNRGKVNALNDEVVGELTSCLEKLAADVSVAAVILTGKGKFFSFGFDIPHFMSYSKEDFTRYLESFSFLYTKVYLFPKPVIAALNGHAIAGGCMLANACDYRIMTEGKGKISLNEVTFGSSVFAGAVDILKALVGSRNAETILLGGNMYSAEQAETLGLIDRRTSEENLMSEAKRIARDCGRLDRRAFESIKRLLRYELVERYKEREAASISEFVEIWYSEETRNQIKNIAIR</sequence>
<dbReference type="Proteomes" id="UP000006055">
    <property type="component" value="Chromosome"/>
</dbReference>
<dbReference type="SUPFAM" id="SSF52096">
    <property type="entry name" value="ClpP/crotonase"/>
    <property type="match status" value="1"/>
</dbReference>
<dbReference type="HOGENOM" id="CLU_009834_7_5_7"/>
<dbReference type="InterPro" id="IPR029045">
    <property type="entry name" value="ClpP/crotonase-like_dom_sf"/>
</dbReference>
<dbReference type="CDD" id="cd06558">
    <property type="entry name" value="crotonase-like"/>
    <property type="match status" value="1"/>
</dbReference>
<dbReference type="eggNOG" id="COG1024">
    <property type="taxonomic scope" value="Bacteria"/>
</dbReference>
<dbReference type="PANTHER" id="PTHR11941:SF45">
    <property type="entry name" value="ENOYL-COA DELTA ISOMERASE 1, MITOCHONDRIAL"/>
    <property type="match status" value="1"/>
</dbReference>
<evidence type="ECO:0000313" key="1">
    <source>
        <dbReference type="EMBL" id="AFM24261.1"/>
    </source>
</evidence>
<dbReference type="GO" id="GO:0003824">
    <property type="term" value="F:catalytic activity"/>
    <property type="evidence" value="ECO:0007669"/>
    <property type="project" value="UniProtKB-ARBA"/>
</dbReference>
<dbReference type="STRING" id="706587.Desti_1549"/>
<keyword evidence="2" id="KW-1185">Reference proteome</keyword>
<proteinExistence type="predicted"/>